<proteinExistence type="predicted"/>
<dbReference type="KEGG" id="pht:BLM14_07110"/>
<comment type="caution">
    <text evidence="1">The sequence shown here is derived from an EMBL/GenBank/DDBJ whole genome shotgun (WGS) entry which is preliminary data.</text>
</comment>
<keyword evidence="2" id="KW-1185">Reference proteome</keyword>
<dbReference type="AlphaFoldDB" id="A0A2N9VW24"/>
<name>A0A2N9VW24_9HYPH</name>
<evidence type="ECO:0000313" key="2">
    <source>
        <dbReference type="Proteomes" id="UP000232163"/>
    </source>
</evidence>
<protein>
    <submittedName>
        <fullName evidence="1">Uncharacterized protein</fullName>
    </submittedName>
</protein>
<gene>
    <name evidence="1" type="ORF">B5P45_17495</name>
</gene>
<reference evidence="2" key="1">
    <citation type="journal article" date="2017" name="Int J Environ Stud">
        <title>Does the Miocene-Pliocene relict legume Oxytropis triphylla form nitrogen-fixing nodules with a combination of bacterial strains?</title>
        <authorList>
            <person name="Safronova V."/>
            <person name="Belimov A."/>
            <person name="Sazanova A."/>
            <person name="Kuznetsova I."/>
            <person name="Popova J."/>
            <person name="Andronov E."/>
            <person name="Verkhozina A."/>
            <person name="Tikhonovich I."/>
        </authorList>
    </citation>
    <scope>NUCLEOTIDE SEQUENCE [LARGE SCALE GENOMIC DNA]</scope>
    <source>
        <strain evidence="2">Tri-38</strain>
    </source>
</reference>
<accession>A0A2N9VW24</accession>
<organism evidence="1 2">
    <name type="scientific">Phyllobacterium zundukense</name>
    <dbReference type="NCBI Taxonomy" id="1867719"/>
    <lineage>
        <taxon>Bacteria</taxon>
        <taxon>Pseudomonadati</taxon>
        <taxon>Pseudomonadota</taxon>
        <taxon>Alphaproteobacteria</taxon>
        <taxon>Hyphomicrobiales</taxon>
        <taxon>Phyllobacteriaceae</taxon>
        <taxon>Phyllobacterium</taxon>
    </lineage>
</organism>
<dbReference type="EMBL" id="MZMT01000037">
    <property type="protein sequence ID" value="PIO43692.1"/>
    <property type="molecule type" value="Genomic_DNA"/>
</dbReference>
<evidence type="ECO:0000313" key="1">
    <source>
        <dbReference type="EMBL" id="PIO43692.1"/>
    </source>
</evidence>
<dbReference type="Proteomes" id="UP000232163">
    <property type="component" value="Unassembled WGS sequence"/>
</dbReference>
<sequence length="138" mass="16151">MTCTESQHHVHKLKSEPEVVSRAEIASGYVNRMIEVESHGWGDVFPAMERLGVRYRLSFWTLNHLRKRRAKTVDDNTFLRIRAAYLDFCERQIANLTHELEVERSINPDAHMEDFEREASQLLAKVREAKETSKVRKA</sequence>
<dbReference type="OrthoDB" id="8372964at2"/>